<protein>
    <recommendedName>
        <fullName evidence="4">C3H1-type domain-containing protein</fullName>
    </recommendedName>
</protein>
<dbReference type="EMBL" id="MU807789">
    <property type="protein sequence ID" value="KAJ3831113.1"/>
    <property type="molecule type" value="Genomic_DNA"/>
</dbReference>
<name>A0AA38NUY5_9AGAR</name>
<evidence type="ECO:0008006" key="4">
    <source>
        <dbReference type="Google" id="ProtNLM"/>
    </source>
</evidence>
<evidence type="ECO:0000256" key="1">
    <source>
        <dbReference type="SAM" id="MobiDB-lite"/>
    </source>
</evidence>
<feature type="compositionally biased region" description="Acidic residues" evidence="1">
    <location>
        <begin position="42"/>
        <end position="51"/>
    </location>
</feature>
<evidence type="ECO:0000313" key="2">
    <source>
        <dbReference type="EMBL" id="KAJ3831113.1"/>
    </source>
</evidence>
<organism evidence="2 3">
    <name type="scientific">Lentinula raphanica</name>
    <dbReference type="NCBI Taxonomy" id="153919"/>
    <lineage>
        <taxon>Eukaryota</taxon>
        <taxon>Fungi</taxon>
        <taxon>Dikarya</taxon>
        <taxon>Basidiomycota</taxon>
        <taxon>Agaricomycotina</taxon>
        <taxon>Agaricomycetes</taxon>
        <taxon>Agaricomycetidae</taxon>
        <taxon>Agaricales</taxon>
        <taxon>Marasmiineae</taxon>
        <taxon>Omphalotaceae</taxon>
        <taxon>Lentinula</taxon>
    </lineage>
</organism>
<evidence type="ECO:0000313" key="3">
    <source>
        <dbReference type="Proteomes" id="UP001163846"/>
    </source>
</evidence>
<dbReference type="Proteomes" id="UP001163846">
    <property type="component" value="Unassembled WGS sequence"/>
</dbReference>
<reference evidence="2" key="1">
    <citation type="submission" date="2022-08" db="EMBL/GenBank/DDBJ databases">
        <authorList>
            <consortium name="DOE Joint Genome Institute"/>
            <person name="Min B."/>
            <person name="Riley R."/>
            <person name="Sierra-Patev S."/>
            <person name="Naranjo-Ortiz M."/>
            <person name="Looney B."/>
            <person name="Konkel Z."/>
            <person name="Slot J.C."/>
            <person name="Sakamoto Y."/>
            <person name="Steenwyk J.L."/>
            <person name="Rokas A."/>
            <person name="Carro J."/>
            <person name="Camarero S."/>
            <person name="Ferreira P."/>
            <person name="Molpeceres G."/>
            <person name="Ruiz-Duenas F.J."/>
            <person name="Serrano A."/>
            <person name="Henrissat B."/>
            <person name="Drula E."/>
            <person name="Hughes K.W."/>
            <person name="Mata J.L."/>
            <person name="Ishikawa N.K."/>
            <person name="Vargas-Isla R."/>
            <person name="Ushijima S."/>
            <person name="Smith C.A."/>
            <person name="Ahrendt S."/>
            <person name="Andreopoulos W."/>
            <person name="He G."/>
            <person name="Labutti K."/>
            <person name="Lipzen A."/>
            <person name="Ng V."/>
            <person name="Sandor L."/>
            <person name="Barry K."/>
            <person name="Martinez A.T."/>
            <person name="Xiao Y."/>
            <person name="Gibbons J.G."/>
            <person name="Terashima K."/>
            <person name="Hibbett D.S."/>
            <person name="Grigoriev I.V."/>
        </authorList>
    </citation>
    <scope>NUCLEOTIDE SEQUENCE</scope>
    <source>
        <strain evidence="2">TFB9207</strain>
    </source>
</reference>
<sequence>MDEIEGAERERDGAGDRGRKQVGGNSGDGDDNPGEENPGGGGDDEDDEEETENTKTKRRRVNSSSFHWNQGANLILSATLTAAHERVRRQVEDYSLDLKNALQSLDVAIAKPSLPKGQWKNVLLDGYVDFDDLLGNLFTTELEETSLYLSGETTLEFRRPKPVTKVNTHGQWINAFRIYEEAVNFAFPGRQSELQAYWSHIHFLFAAMQPVLHHRVINYDRAVRIFVGSRRDILLNEVEKFAHLKVAHIDSGGVAVGSSSNFSGKTSKSKRKHPSEICRNWNFRSCNPNTCVFRHACIFCQSTEHVGPKCPSRNQKSS</sequence>
<feature type="region of interest" description="Disordered" evidence="1">
    <location>
        <begin position="1"/>
        <end position="63"/>
    </location>
</feature>
<comment type="caution">
    <text evidence="2">The sequence shown here is derived from an EMBL/GenBank/DDBJ whole genome shotgun (WGS) entry which is preliminary data.</text>
</comment>
<accession>A0AA38NUY5</accession>
<proteinExistence type="predicted"/>
<gene>
    <name evidence="2" type="ORF">F5878DRAFT_549891</name>
</gene>
<dbReference type="AlphaFoldDB" id="A0AA38NUY5"/>
<keyword evidence="3" id="KW-1185">Reference proteome</keyword>
<feature type="compositionally biased region" description="Basic and acidic residues" evidence="1">
    <location>
        <begin position="1"/>
        <end position="19"/>
    </location>
</feature>